<dbReference type="Proteomes" id="UP000202045">
    <property type="component" value="Segment"/>
</dbReference>
<organism evidence="1 2">
    <name type="scientific">Escherichia phage SUSP2</name>
    <dbReference type="NCBI Taxonomy" id="1718669"/>
    <lineage>
        <taxon>Viruses</taxon>
        <taxon>Duplodnaviria</taxon>
        <taxon>Heunggongvirae</taxon>
        <taxon>Uroviricota</taxon>
        <taxon>Caudoviricetes</taxon>
        <taxon>Andersonviridae</taxon>
        <taxon>Ounavirinae</taxon>
        <taxon>Mooglevirus</taxon>
        <taxon>Mooglevirus susp2</taxon>
        <taxon>Suspvirus SUSP2</taxon>
    </lineage>
</organism>
<dbReference type="GeneID" id="26637561"/>
<accession>A0A0N9SLA4</accession>
<dbReference type="RefSeq" id="YP_009211014.1">
    <property type="nucleotide sequence ID" value="NC_028935.2"/>
</dbReference>
<dbReference type="KEGG" id="vg:26637561"/>
<sequence>MQPKILAVCIRYAIADMINQAILKDAYKE</sequence>
<proteinExistence type="predicted"/>
<evidence type="ECO:0000313" key="1">
    <source>
        <dbReference type="EMBL" id="ALH47139.1"/>
    </source>
</evidence>
<protein>
    <submittedName>
        <fullName evidence="1">Uncharacterized protein</fullName>
    </submittedName>
</protein>
<dbReference type="EMBL" id="KT454806">
    <property type="protein sequence ID" value="ALH47139.1"/>
    <property type="molecule type" value="Genomic_DNA"/>
</dbReference>
<reference evidence="1 2" key="1">
    <citation type="journal article" date="2017" name="MBio">
        <title>Novel 'Superspreader' Bacteriophages Promote Horizontal Gene Transfer by Transformation.</title>
        <authorList>
            <person name="Keen E.C."/>
            <person name="Bliskovsky V.V."/>
            <person name="Malagon F."/>
            <person name="Baker J.D."/>
            <person name="Prince J.S."/>
            <person name="Klaus J.S."/>
            <person name="Adhya S.L."/>
        </authorList>
    </citation>
    <scope>NUCLEOTIDE SEQUENCE [LARGE SCALE GENOMIC DNA]</scope>
</reference>
<name>A0A0N9SLA4_9CAUD</name>
<evidence type="ECO:0000313" key="2">
    <source>
        <dbReference type="Proteomes" id="UP000202045"/>
    </source>
</evidence>
<keyword evidence="2" id="KW-1185">Reference proteome</keyword>